<keyword evidence="2" id="KW-1185">Reference proteome</keyword>
<dbReference type="Proteomes" id="UP000325579">
    <property type="component" value="Unassembled WGS sequence"/>
</dbReference>
<dbReference type="EMBL" id="ML736768">
    <property type="protein sequence ID" value="KAE8404288.1"/>
    <property type="molecule type" value="Genomic_DNA"/>
</dbReference>
<evidence type="ECO:0000313" key="2">
    <source>
        <dbReference type="Proteomes" id="UP000325579"/>
    </source>
</evidence>
<dbReference type="AlphaFoldDB" id="A0A5N6HYL2"/>
<dbReference type="RefSeq" id="XP_031941607.1">
    <property type="nucleotide sequence ID" value="XM_032087138.1"/>
</dbReference>
<sequence>MERLADFQHIFSKEESFDNIKVVFDLLAGPPRRVSKSELAAYLCQTPNATIAKLIDTMIDWEFICRHKFYELKEGIDKFEIGDQERPYLQEFCSGWLGKIKAQEEAEENEETKKAAMEEYKALWNPFSEFIAEKTQEAWEEADIRHNYLWRSYFGSEGNPDLASEFPVPRSPARTQGVAFVR</sequence>
<name>A0A5N6HYL2_9EURO</name>
<reference evidence="1 2" key="1">
    <citation type="submission" date="2019-04" db="EMBL/GenBank/DDBJ databases">
        <authorList>
            <consortium name="DOE Joint Genome Institute"/>
            <person name="Mondo S."/>
            <person name="Kjaerbolling I."/>
            <person name="Vesth T."/>
            <person name="Frisvad J.C."/>
            <person name="Nybo J.L."/>
            <person name="Theobald S."/>
            <person name="Kildgaard S."/>
            <person name="Isbrandt T."/>
            <person name="Kuo A."/>
            <person name="Sato A."/>
            <person name="Lyhne E.K."/>
            <person name="Kogle M.E."/>
            <person name="Wiebenga A."/>
            <person name="Kun R.S."/>
            <person name="Lubbers R.J."/>
            <person name="Makela M.R."/>
            <person name="Barry K."/>
            <person name="Chovatia M."/>
            <person name="Clum A."/>
            <person name="Daum C."/>
            <person name="Haridas S."/>
            <person name="He G."/>
            <person name="LaButti K."/>
            <person name="Lipzen A."/>
            <person name="Riley R."/>
            <person name="Salamov A."/>
            <person name="Simmons B.A."/>
            <person name="Magnuson J.K."/>
            <person name="Henrissat B."/>
            <person name="Mortensen U.H."/>
            <person name="Larsen T.O."/>
            <person name="Devries R.P."/>
            <person name="Grigoriev I.V."/>
            <person name="Machida M."/>
            <person name="Baker S.E."/>
            <person name="Andersen M.R."/>
            <person name="Cantor M.N."/>
            <person name="Hua S.X."/>
        </authorList>
    </citation>
    <scope>NUCLEOTIDE SEQUENCE [LARGE SCALE GENOMIC DNA]</scope>
    <source>
        <strain evidence="1 2">CBS 119388</strain>
    </source>
</reference>
<accession>A0A5N7DF49</accession>
<proteinExistence type="predicted"/>
<protein>
    <submittedName>
        <fullName evidence="1">Uncharacterized protein</fullName>
    </submittedName>
</protein>
<evidence type="ECO:0000313" key="1">
    <source>
        <dbReference type="EMBL" id="KAE8404288.1"/>
    </source>
</evidence>
<accession>A0A5N6HYL2</accession>
<organism evidence="1 2">
    <name type="scientific">Aspergillus pseudonomiae</name>
    <dbReference type="NCBI Taxonomy" id="1506151"/>
    <lineage>
        <taxon>Eukaryota</taxon>
        <taxon>Fungi</taxon>
        <taxon>Dikarya</taxon>
        <taxon>Ascomycota</taxon>
        <taxon>Pezizomycotina</taxon>
        <taxon>Eurotiomycetes</taxon>
        <taxon>Eurotiomycetidae</taxon>
        <taxon>Eurotiales</taxon>
        <taxon>Aspergillaceae</taxon>
        <taxon>Aspergillus</taxon>
        <taxon>Aspergillus subgen. Circumdati</taxon>
    </lineage>
</organism>
<dbReference type="GeneID" id="43671829"/>
<gene>
    <name evidence="1" type="ORF">BDV37DRAFT_282837</name>
</gene>